<dbReference type="Proteomes" id="UP000054047">
    <property type="component" value="Unassembled WGS sequence"/>
</dbReference>
<organism evidence="1 2">
    <name type="scientific">Ancylostoma duodenale</name>
    <dbReference type="NCBI Taxonomy" id="51022"/>
    <lineage>
        <taxon>Eukaryota</taxon>
        <taxon>Metazoa</taxon>
        <taxon>Ecdysozoa</taxon>
        <taxon>Nematoda</taxon>
        <taxon>Chromadorea</taxon>
        <taxon>Rhabditida</taxon>
        <taxon>Rhabditina</taxon>
        <taxon>Rhabditomorpha</taxon>
        <taxon>Strongyloidea</taxon>
        <taxon>Ancylostomatidae</taxon>
        <taxon>Ancylostomatinae</taxon>
        <taxon>Ancylostoma</taxon>
    </lineage>
</organism>
<proteinExistence type="predicted"/>
<protein>
    <submittedName>
        <fullName evidence="1">Uncharacterized protein</fullName>
    </submittedName>
</protein>
<accession>A0A0C2GUU1</accession>
<dbReference type="AlphaFoldDB" id="A0A0C2GUU1"/>
<sequence>MQYPDEMVLQFNARGVETILSMEQVWLQLPRKSQNPTPARAVRSPTESEFSMVSELSWDRASIVTDSRQGSRYRNN</sequence>
<keyword evidence="2" id="KW-1185">Reference proteome</keyword>
<gene>
    <name evidence="1" type="ORF">ANCDUO_08836</name>
</gene>
<name>A0A0C2GUU1_9BILA</name>
<evidence type="ECO:0000313" key="2">
    <source>
        <dbReference type="Proteomes" id="UP000054047"/>
    </source>
</evidence>
<reference evidence="1 2" key="1">
    <citation type="submission" date="2013-12" db="EMBL/GenBank/DDBJ databases">
        <title>Draft genome of the parsitic nematode Ancylostoma duodenale.</title>
        <authorList>
            <person name="Mitreva M."/>
        </authorList>
    </citation>
    <scope>NUCLEOTIDE SEQUENCE [LARGE SCALE GENOMIC DNA]</scope>
    <source>
        <strain evidence="1 2">Zhejiang</strain>
    </source>
</reference>
<evidence type="ECO:0000313" key="1">
    <source>
        <dbReference type="EMBL" id="KIH60901.1"/>
    </source>
</evidence>
<dbReference type="EMBL" id="KN730541">
    <property type="protein sequence ID" value="KIH60901.1"/>
    <property type="molecule type" value="Genomic_DNA"/>
</dbReference>